<keyword evidence="5" id="KW-1185">Reference proteome</keyword>
<protein>
    <submittedName>
        <fullName evidence="4">Pyridoxamine 5'-phosphate oxidase family protein</fullName>
    </submittedName>
</protein>
<name>A0ABV5TBE9_9ACTN</name>
<dbReference type="InterPro" id="IPR012349">
    <property type="entry name" value="Split_barrel_FMN-bd"/>
</dbReference>
<evidence type="ECO:0000256" key="1">
    <source>
        <dbReference type="SAM" id="Coils"/>
    </source>
</evidence>
<dbReference type="RefSeq" id="WP_386156436.1">
    <property type="nucleotide sequence ID" value="NZ_JBHMBS010000005.1"/>
</dbReference>
<dbReference type="PANTHER" id="PTHR42815">
    <property type="entry name" value="FAD-BINDING, PUTATIVE (AFU_ORTHOLOGUE AFUA_6G07600)-RELATED"/>
    <property type="match status" value="1"/>
</dbReference>
<organism evidence="4 5">
    <name type="scientific">Streptosporangium vulgare</name>
    <dbReference type="NCBI Taxonomy" id="46190"/>
    <lineage>
        <taxon>Bacteria</taxon>
        <taxon>Bacillati</taxon>
        <taxon>Actinomycetota</taxon>
        <taxon>Actinomycetes</taxon>
        <taxon>Streptosporangiales</taxon>
        <taxon>Streptosporangiaceae</taxon>
        <taxon>Streptosporangium</taxon>
    </lineage>
</organism>
<feature type="domain" description="Pyridoxamine 5'-phosphate oxidase N-terminal" evidence="3">
    <location>
        <begin position="74"/>
        <end position="159"/>
    </location>
</feature>
<comment type="caution">
    <text evidence="4">The sequence shown here is derived from an EMBL/GenBank/DDBJ whole genome shotgun (WGS) entry which is preliminary data.</text>
</comment>
<evidence type="ECO:0000313" key="4">
    <source>
        <dbReference type="EMBL" id="MFB9676401.1"/>
    </source>
</evidence>
<keyword evidence="1" id="KW-0175">Coiled coil</keyword>
<feature type="compositionally biased region" description="Basic and acidic residues" evidence="2">
    <location>
        <begin position="21"/>
        <end position="31"/>
    </location>
</feature>
<proteinExistence type="predicted"/>
<gene>
    <name evidence="4" type="ORF">ACFFRH_12970</name>
</gene>
<dbReference type="PANTHER" id="PTHR42815:SF2">
    <property type="entry name" value="FAD-BINDING, PUTATIVE (AFU_ORTHOLOGUE AFUA_6G07600)-RELATED"/>
    <property type="match status" value="1"/>
</dbReference>
<dbReference type="SUPFAM" id="SSF50475">
    <property type="entry name" value="FMN-binding split barrel"/>
    <property type="match status" value="1"/>
</dbReference>
<evidence type="ECO:0000313" key="5">
    <source>
        <dbReference type="Proteomes" id="UP001589610"/>
    </source>
</evidence>
<dbReference type="EMBL" id="JBHMBS010000005">
    <property type="protein sequence ID" value="MFB9676401.1"/>
    <property type="molecule type" value="Genomic_DNA"/>
</dbReference>
<sequence>MSRNYHSIAFTEPVLDAQDRYGSRTAADRMTRRSSGPRPSGIGAADGMGSAPDTEVAEIGGLAQIGDPLGRTERDFIAGRDGFYLATVATSGWPYVQFRGGPPGFVTVPDEHTLAWADFRGNRQYISTGNVAHDPRVSIIFMDYARRLRLKIFGVATIEDVRHQGPSSSASAVPGYRAIVEREVRVEVRAFDWNCPQHITPRYTAEEVAPLLQPLRRRVEVLEAENDLLRARVASLLSDPETRLSQPRQPKEDR</sequence>
<feature type="region of interest" description="Disordered" evidence="2">
    <location>
        <begin position="21"/>
        <end position="53"/>
    </location>
</feature>
<feature type="coiled-coil region" evidence="1">
    <location>
        <begin position="212"/>
        <end position="239"/>
    </location>
</feature>
<dbReference type="Gene3D" id="2.30.110.10">
    <property type="entry name" value="Electron Transport, Fmn-binding Protein, Chain A"/>
    <property type="match status" value="1"/>
</dbReference>
<evidence type="ECO:0000256" key="2">
    <source>
        <dbReference type="SAM" id="MobiDB-lite"/>
    </source>
</evidence>
<dbReference type="InterPro" id="IPR011576">
    <property type="entry name" value="Pyridox_Oxase_N"/>
</dbReference>
<dbReference type="Pfam" id="PF01243">
    <property type="entry name" value="PNPOx_N"/>
    <property type="match status" value="1"/>
</dbReference>
<evidence type="ECO:0000259" key="3">
    <source>
        <dbReference type="Pfam" id="PF01243"/>
    </source>
</evidence>
<reference evidence="4 5" key="1">
    <citation type="submission" date="2024-09" db="EMBL/GenBank/DDBJ databases">
        <authorList>
            <person name="Sun Q."/>
            <person name="Mori K."/>
        </authorList>
    </citation>
    <scope>NUCLEOTIDE SEQUENCE [LARGE SCALE GENOMIC DNA]</scope>
    <source>
        <strain evidence="4 5">JCM 3028</strain>
    </source>
</reference>
<accession>A0ABV5TBE9</accession>
<dbReference type="Proteomes" id="UP001589610">
    <property type="component" value="Unassembled WGS sequence"/>
</dbReference>